<evidence type="ECO:0000313" key="1">
    <source>
        <dbReference type="EMBL" id="MBB3105429.1"/>
    </source>
</evidence>
<sequence length="68" mass="7472">MSRRESTWAIWSKPGREFGHTLRVAAQAEPEAESRERLHSSGGGTPQMVLIRPLAGAVGIAKTRLFRA</sequence>
<comment type="caution">
    <text evidence="1">The sequence shown here is derived from an EMBL/GenBank/DDBJ whole genome shotgun (WGS) entry which is preliminary data.</text>
</comment>
<organism evidence="1 2">
    <name type="scientific">Azomonas macrocytogenes</name>
    <name type="common">Azotobacter macrocytogenes</name>
    <dbReference type="NCBI Taxonomy" id="69962"/>
    <lineage>
        <taxon>Bacteria</taxon>
        <taxon>Pseudomonadati</taxon>
        <taxon>Pseudomonadota</taxon>
        <taxon>Gammaproteobacteria</taxon>
        <taxon>Pseudomonadales</taxon>
        <taxon>Pseudomonadaceae</taxon>
        <taxon>Azomonas</taxon>
    </lineage>
</organism>
<accession>A0A839T8J3</accession>
<dbReference type="RefSeq" id="WP_183168253.1">
    <property type="nucleotide sequence ID" value="NZ_JACHXI010000043.1"/>
</dbReference>
<gene>
    <name evidence="1" type="ORF">FHR87_003867</name>
</gene>
<protein>
    <submittedName>
        <fullName evidence="1">Uncharacterized protein</fullName>
    </submittedName>
</protein>
<keyword evidence="2" id="KW-1185">Reference proteome</keyword>
<reference evidence="1 2" key="1">
    <citation type="submission" date="2020-08" db="EMBL/GenBank/DDBJ databases">
        <title>Genomic Encyclopedia of Type Strains, Phase III (KMG-III): the genomes of soil and plant-associated and newly described type strains.</title>
        <authorList>
            <person name="Whitman W."/>
        </authorList>
    </citation>
    <scope>NUCLEOTIDE SEQUENCE [LARGE SCALE GENOMIC DNA]</scope>
    <source>
        <strain evidence="1 2">CECT 4462</strain>
    </source>
</reference>
<proteinExistence type="predicted"/>
<dbReference type="EMBL" id="JACHXI010000043">
    <property type="protein sequence ID" value="MBB3105429.1"/>
    <property type="molecule type" value="Genomic_DNA"/>
</dbReference>
<evidence type="ECO:0000313" key="2">
    <source>
        <dbReference type="Proteomes" id="UP000549250"/>
    </source>
</evidence>
<dbReference type="AlphaFoldDB" id="A0A839T8J3"/>
<dbReference type="Proteomes" id="UP000549250">
    <property type="component" value="Unassembled WGS sequence"/>
</dbReference>
<name>A0A839T8J3_AZOMA</name>